<name>A0ABY5AUM0_9CYAN</name>
<sequence>MTPLTLLTPSQPKPHQPLFVYLPGMDGSGYLLRSQLPHLAPHFDIRCLQLPPDDLRDWHSLAQETLDLLAPLRQGRPLYLFGESFGGCLALMMASQQPDCCDRLILSNPASALQRRPLLLWGSHLVQWMPDVLNAISALGLLPFLAALDRIPPENRHALLDAMRHVSSKAITWRIGLLRDFRIPPEDLARIHPPTLILASTLDHLLPSLNEAQDLIRILPNAKIHHLPHSGHACLLERDTNLLNILKQEDFLSKQLTTNHLI</sequence>
<evidence type="ECO:0000259" key="1">
    <source>
        <dbReference type="Pfam" id="PF12146"/>
    </source>
</evidence>
<protein>
    <submittedName>
        <fullName evidence="2">Alpha/beta hydrolase</fullName>
    </submittedName>
</protein>
<dbReference type="GO" id="GO:0016787">
    <property type="term" value="F:hydrolase activity"/>
    <property type="evidence" value="ECO:0007669"/>
    <property type="project" value="UniProtKB-KW"/>
</dbReference>
<feature type="domain" description="Serine aminopeptidase S33" evidence="1">
    <location>
        <begin position="64"/>
        <end position="239"/>
    </location>
</feature>
<dbReference type="InterPro" id="IPR029058">
    <property type="entry name" value="AB_hydrolase_fold"/>
</dbReference>
<dbReference type="EMBL" id="CP098611">
    <property type="protein sequence ID" value="USR92581.1"/>
    <property type="molecule type" value="Genomic_DNA"/>
</dbReference>
<dbReference type="Gene3D" id="3.40.50.1820">
    <property type="entry name" value="alpha/beta hydrolase"/>
    <property type="match status" value="1"/>
</dbReference>
<keyword evidence="2" id="KW-0378">Hydrolase</keyword>
<keyword evidence="3" id="KW-1185">Reference proteome</keyword>
<organism evidence="2 3">
    <name type="scientific">Phormidium yuhuli AB48</name>
    <dbReference type="NCBI Taxonomy" id="2940671"/>
    <lineage>
        <taxon>Bacteria</taxon>
        <taxon>Bacillati</taxon>
        <taxon>Cyanobacteriota</taxon>
        <taxon>Cyanophyceae</taxon>
        <taxon>Oscillatoriophycideae</taxon>
        <taxon>Oscillatoriales</taxon>
        <taxon>Oscillatoriaceae</taxon>
        <taxon>Phormidium</taxon>
        <taxon>Phormidium yuhuli</taxon>
    </lineage>
</organism>
<evidence type="ECO:0000313" key="3">
    <source>
        <dbReference type="Proteomes" id="UP001056708"/>
    </source>
</evidence>
<accession>A0ABY5AUM0</accession>
<proteinExistence type="predicted"/>
<dbReference type="PANTHER" id="PTHR22753">
    <property type="entry name" value="TRANSMEMBRANE PROTEIN 68"/>
    <property type="match status" value="1"/>
</dbReference>
<dbReference type="SUPFAM" id="SSF53474">
    <property type="entry name" value="alpha/beta-Hydrolases"/>
    <property type="match status" value="1"/>
</dbReference>
<dbReference type="InterPro" id="IPR022742">
    <property type="entry name" value="Hydrolase_4"/>
</dbReference>
<gene>
    <name evidence="2" type="ORF">NEA10_07645</name>
</gene>
<dbReference type="Proteomes" id="UP001056708">
    <property type="component" value="Chromosome"/>
</dbReference>
<evidence type="ECO:0000313" key="2">
    <source>
        <dbReference type="EMBL" id="USR92581.1"/>
    </source>
</evidence>
<dbReference type="Pfam" id="PF12146">
    <property type="entry name" value="Hydrolase_4"/>
    <property type="match status" value="1"/>
</dbReference>
<dbReference type="PANTHER" id="PTHR22753:SF48">
    <property type="entry name" value="PHOSPHOLIPID_GLYCEROL ACYLTRANSFERASE DOMAIN-CONTAINING PROTEIN"/>
    <property type="match status" value="1"/>
</dbReference>
<reference evidence="2" key="1">
    <citation type="submission" date="2022-06" db="EMBL/GenBank/DDBJ databases">
        <title>Genome sequence of Phormidium yuhuli AB48 isolated from an industrial photobioreactor environment.</title>
        <authorList>
            <person name="Qiu Y."/>
            <person name="Noonan A.J.C."/>
            <person name="Dofher K."/>
            <person name="Koch M."/>
            <person name="Kieft B."/>
            <person name="Lin X."/>
            <person name="Ziels R.M."/>
            <person name="Hallam S.J."/>
        </authorList>
    </citation>
    <scope>NUCLEOTIDE SEQUENCE</scope>
    <source>
        <strain evidence="2">AB48</strain>
    </source>
</reference>
<dbReference type="RefSeq" id="WP_252664733.1">
    <property type="nucleotide sequence ID" value="NZ_CP098611.1"/>
</dbReference>